<feature type="region of interest" description="Allosteric domain" evidence="16">
    <location>
        <begin position="935"/>
        <end position="1064"/>
    </location>
</feature>
<dbReference type="PROSITE" id="PS50975">
    <property type="entry name" value="ATP_GRASP"/>
    <property type="match status" value="2"/>
</dbReference>
<feature type="binding site" evidence="16">
    <location>
        <position position="298"/>
    </location>
    <ligand>
        <name>Mg(2+)</name>
        <dbReference type="ChEBI" id="CHEBI:18420"/>
        <label>1</label>
    </ligand>
</feature>
<feature type="region of interest" description="Carbamoyl phosphate synthetic domain" evidence="16">
    <location>
        <begin position="552"/>
        <end position="934"/>
    </location>
</feature>
<feature type="binding site" evidence="16">
    <location>
        <position position="837"/>
    </location>
    <ligand>
        <name>ATP</name>
        <dbReference type="ChEBI" id="CHEBI:30616"/>
        <label>2</label>
    </ligand>
</feature>
<dbReference type="UniPathway" id="UPA00068">
    <property type="reaction ID" value="UER00171"/>
</dbReference>
<evidence type="ECO:0000256" key="16">
    <source>
        <dbReference type="HAMAP-Rule" id="MF_01210"/>
    </source>
</evidence>
<feature type="binding site" evidence="16">
    <location>
        <position position="753"/>
    </location>
    <ligand>
        <name>ATP</name>
        <dbReference type="ChEBI" id="CHEBI:30616"/>
        <label>2</label>
    </ligand>
</feature>
<evidence type="ECO:0000256" key="13">
    <source>
        <dbReference type="ARBA" id="ARBA00023211"/>
    </source>
</evidence>
<dbReference type="SUPFAM" id="SSF52335">
    <property type="entry name" value="Methylglyoxal synthase-like"/>
    <property type="match status" value="1"/>
</dbReference>
<dbReference type="KEGG" id="cace:CACET_c06650"/>
<dbReference type="FunFam" id="3.30.470.20:FF:000026">
    <property type="entry name" value="Carbamoyl-phosphate synthase large chain"/>
    <property type="match status" value="1"/>
</dbReference>
<feature type="binding site" evidence="16">
    <location>
        <position position="783"/>
    </location>
    <ligand>
        <name>ATP</name>
        <dbReference type="ChEBI" id="CHEBI:30616"/>
        <label>2</label>
    </ligand>
</feature>
<feature type="binding site" evidence="16">
    <location>
        <position position="284"/>
    </location>
    <ligand>
        <name>Mn(2+)</name>
        <dbReference type="ChEBI" id="CHEBI:29035"/>
        <label>1</label>
    </ligand>
</feature>
<comment type="catalytic activity">
    <reaction evidence="14 16">
        <text>hydrogencarbonate + NH4(+) + 2 ATP = carbamoyl phosphate + 2 ADP + phosphate + 2 H(+)</text>
        <dbReference type="Rhea" id="RHEA:18029"/>
        <dbReference type="ChEBI" id="CHEBI:15378"/>
        <dbReference type="ChEBI" id="CHEBI:17544"/>
        <dbReference type="ChEBI" id="CHEBI:28938"/>
        <dbReference type="ChEBI" id="CHEBI:30616"/>
        <dbReference type="ChEBI" id="CHEBI:43474"/>
        <dbReference type="ChEBI" id="CHEBI:58228"/>
        <dbReference type="ChEBI" id="CHEBI:456216"/>
        <dbReference type="EC" id="6.3.4.16"/>
    </reaction>
</comment>
<dbReference type="EMBL" id="CP009687">
    <property type="protein sequence ID" value="AKL94175.1"/>
    <property type="molecule type" value="Genomic_DNA"/>
</dbReference>
<dbReference type="Gene3D" id="3.40.50.20">
    <property type="match status" value="2"/>
</dbReference>
<feature type="binding site" evidence="16">
    <location>
        <position position="825"/>
    </location>
    <ligand>
        <name>Mg(2+)</name>
        <dbReference type="ChEBI" id="CHEBI:18420"/>
        <label>3</label>
    </ligand>
</feature>
<feature type="binding site" evidence="16">
    <location>
        <position position="782"/>
    </location>
    <ligand>
        <name>ATP</name>
        <dbReference type="ChEBI" id="CHEBI:30616"/>
        <label>2</label>
    </ligand>
</feature>
<feature type="binding site" evidence="16">
    <location>
        <position position="298"/>
    </location>
    <ligand>
        <name>Mn(2+)</name>
        <dbReference type="ChEBI" id="CHEBI:29035"/>
        <label>1</label>
    </ligand>
</feature>
<dbReference type="InterPro" id="IPR005479">
    <property type="entry name" value="CPAse_ATP-bd"/>
</dbReference>
<evidence type="ECO:0000256" key="6">
    <source>
        <dbReference type="ARBA" id="ARBA00022605"/>
    </source>
</evidence>
<dbReference type="OrthoDB" id="9804197at2"/>
<feature type="binding site" evidence="16">
    <location>
        <position position="242"/>
    </location>
    <ligand>
        <name>ATP</name>
        <dbReference type="ChEBI" id="CHEBI:30616"/>
        <label>1</label>
    </ligand>
</feature>
<feature type="binding site" evidence="16">
    <location>
        <position position="839"/>
    </location>
    <ligand>
        <name>Mg(2+)</name>
        <dbReference type="ChEBI" id="CHEBI:18420"/>
        <label>4</label>
    </ligand>
</feature>
<evidence type="ECO:0000256" key="3">
    <source>
        <dbReference type="ARBA" id="ARBA00009799"/>
    </source>
</evidence>
<dbReference type="Gene3D" id="3.30.1490.20">
    <property type="entry name" value="ATP-grasp fold, A domain"/>
    <property type="match status" value="1"/>
</dbReference>
<feature type="binding site" evidence="16">
    <location>
        <position position="837"/>
    </location>
    <ligand>
        <name>Mn(2+)</name>
        <dbReference type="ChEBI" id="CHEBI:29035"/>
        <label>3</label>
    </ligand>
</feature>
<dbReference type="Proteomes" id="UP000035704">
    <property type="component" value="Chromosome"/>
</dbReference>
<dbReference type="FunFam" id="3.40.50.20:FF:000001">
    <property type="entry name" value="Carbamoyl-phosphate synthase large chain"/>
    <property type="match status" value="1"/>
</dbReference>
<evidence type="ECO:0000256" key="11">
    <source>
        <dbReference type="ARBA" id="ARBA00022842"/>
    </source>
</evidence>
<keyword evidence="7" id="KW-0479">Metal-binding</keyword>
<evidence type="ECO:0000256" key="14">
    <source>
        <dbReference type="ARBA" id="ARBA00047359"/>
    </source>
</evidence>
<evidence type="ECO:0000256" key="7">
    <source>
        <dbReference type="ARBA" id="ARBA00022723"/>
    </source>
</evidence>
<feature type="binding site" evidence="16">
    <location>
        <position position="298"/>
    </location>
    <ligand>
        <name>Mn(2+)</name>
        <dbReference type="ChEBI" id="CHEBI:29035"/>
        <label>2</label>
    </ligand>
</feature>
<dbReference type="Gene3D" id="3.40.50.1380">
    <property type="entry name" value="Methylglyoxal synthase-like domain"/>
    <property type="match status" value="1"/>
</dbReference>
<dbReference type="InterPro" id="IPR013815">
    <property type="entry name" value="ATP_grasp_subdomain_1"/>
</dbReference>
<accession>A0A0D8IES9</accession>
<feature type="binding site" evidence="16">
    <location>
        <position position="215"/>
    </location>
    <ligand>
        <name>ATP</name>
        <dbReference type="ChEBI" id="CHEBI:30616"/>
        <label>1</label>
    </ligand>
</feature>
<feature type="binding site" evidence="16">
    <location>
        <position position="175"/>
    </location>
    <ligand>
        <name>ATP</name>
        <dbReference type="ChEBI" id="CHEBI:30616"/>
        <label>1</label>
    </ligand>
</feature>
<dbReference type="SUPFAM" id="SSF52440">
    <property type="entry name" value="PreATP-grasp domain"/>
    <property type="match status" value="2"/>
</dbReference>
<dbReference type="EC" id="6.3.5.5" evidence="16"/>
<evidence type="ECO:0000256" key="10">
    <source>
        <dbReference type="ARBA" id="ARBA00022840"/>
    </source>
</evidence>
<comment type="cofactor">
    <cofactor evidence="16">
        <name>Mg(2+)</name>
        <dbReference type="ChEBI" id="CHEBI:18420"/>
    </cofactor>
    <cofactor evidence="16">
        <name>Mn(2+)</name>
        <dbReference type="ChEBI" id="CHEBI:29035"/>
    </cofactor>
    <text evidence="16">Binds 4 Mg(2+) or Mn(2+) ions per subunit.</text>
</comment>
<dbReference type="InterPro" id="IPR036914">
    <property type="entry name" value="MGS-like_dom_sf"/>
</dbReference>
<dbReference type="InterPro" id="IPR011607">
    <property type="entry name" value="MGS-like_dom"/>
</dbReference>
<dbReference type="Gene3D" id="1.10.1030.10">
    <property type="entry name" value="Carbamoyl-phosphate synthetase, large subunit oligomerisation domain"/>
    <property type="match status" value="1"/>
</dbReference>
<dbReference type="PATRIC" id="fig|84022.5.peg.1423"/>
<dbReference type="PROSITE" id="PS51855">
    <property type="entry name" value="MGS"/>
    <property type="match status" value="1"/>
</dbReference>
<reference evidence="17 18" key="1">
    <citation type="submission" date="2014-10" db="EMBL/GenBank/DDBJ databases">
        <title>Genome sequence of Clostridium aceticum DSM 1496.</title>
        <authorList>
            <person name="Poehlein A."/>
            <person name="Schiel-Bengelsdorf B."/>
            <person name="Gottschalk G."/>
            <person name="Duerre P."/>
            <person name="Daniel R."/>
        </authorList>
    </citation>
    <scope>NUCLEOTIDE SEQUENCE [LARGE SCALE GENOMIC DNA]</scope>
    <source>
        <strain evidence="17 18">DSM 1496</strain>
    </source>
</reference>
<dbReference type="GO" id="GO:0044205">
    <property type="term" value="P:'de novo' UMP biosynthetic process"/>
    <property type="evidence" value="ECO:0007669"/>
    <property type="project" value="UniProtKB-UniRule"/>
</dbReference>
<dbReference type="GO" id="GO:0004088">
    <property type="term" value="F:carbamoyl-phosphate synthase (glutamine-hydrolyzing) activity"/>
    <property type="evidence" value="ECO:0007669"/>
    <property type="project" value="UniProtKB-UniRule"/>
</dbReference>
<dbReference type="HAMAP" id="MF_01210_A">
    <property type="entry name" value="CPSase_L_chain_A"/>
    <property type="match status" value="1"/>
</dbReference>
<dbReference type="InterPro" id="IPR005483">
    <property type="entry name" value="CPSase_dom"/>
</dbReference>
<dbReference type="RefSeq" id="WP_044822992.1">
    <property type="nucleotide sequence ID" value="NZ_CP009687.1"/>
</dbReference>
<feature type="binding site" evidence="16">
    <location>
        <position position="243"/>
    </location>
    <ligand>
        <name>ATP</name>
        <dbReference type="ChEBI" id="CHEBI:30616"/>
        <label>1</label>
    </ligand>
</feature>
<comment type="similarity">
    <text evidence="3 16">Belongs to the CarB family.</text>
</comment>
<feature type="binding site" evidence="16">
    <location>
        <position position="837"/>
    </location>
    <ligand>
        <name>Mg(2+)</name>
        <dbReference type="ChEBI" id="CHEBI:18420"/>
        <label>4</label>
    </ligand>
</feature>
<dbReference type="InterPro" id="IPR006275">
    <property type="entry name" value="CPSase_lsu"/>
</dbReference>
<dbReference type="PROSITE" id="PS00867">
    <property type="entry name" value="CPSASE_2"/>
    <property type="match status" value="2"/>
</dbReference>
<evidence type="ECO:0000256" key="2">
    <source>
        <dbReference type="ARBA" id="ARBA00005077"/>
    </source>
</evidence>
<comment type="function">
    <text evidence="16">Large subunit of the glutamine-dependent carbamoyl phosphate synthetase (CPSase). CPSase catalyzes the formation of carbamoyl phosphate from the ammonia moiety of glutamine, carbonate, and phosphate donated by ATP, constituting the first step of 2 biosynthetic pathways, one leading to arginine and/or urea and the other to pyrimidine nucleotides. The large subunit (synthetase) binds the substrates ammonia (free or transferred from glutamine from the small subunit), hydrogencarbonate and ATP and carries out an ATP-coupled ligase reaction, activating hydrogencarbonate by forming carboxy phosphate which reacts with ammonia to form carbamoyl phosphate.</text>
</comment>
<dbReference type="GO" id="GO:0004087">
    <property type="term" value="F:carbamoyl-phosphate synthase (ammonia) activity"/>
    <property type="evidence" value="ECO:0007669"/>
    <property type="project" value="UniProtKB-EC"/>
</dbReference>
<dbReference type="InterPro" id="IPR036897">
    <property type="entry name" value="CarbamoylP_synth_lsu_oligo_sf"/>
</dbReference>
<dbReference type="InterPro" id="IPR011761">
    <property type="entry name" value="ATP-grasp"/>
</dbReference>
<keyword evidence="8 16" id="KW-0677">Repeat</keyword>
<dbReference type="FunFam" id="3.30.470.20:FF:000001">
    <property type="entry name" value="Carbamoyl-phosphate synthase large chain"/>
    <property type="match status" value="1"/>
</dbReference>
<feature type="binding site" evidence="16">
    <location>
        <position position="208"/>
    </location>
    <ligand>
        <name>ATP</name>
        <dbReference type="ChEBI" id="CHEBI:30616"/>
        <label>1</label>
    </ligand>
</feature>
<dbReference type="InterPro" id="IPR058047">
    <property type="entry name" value="CPSase_preATP-grasp"/>
</dbReference>
<evidence type="ECO:0000256" key="12">
    <source>
        <dbReference type="ARBA" id="ARBA00022975"/>
    </source>
</evidence>
<keyword evidence="18" id="KW-1185">Reference proteome</keyword>
<dbReference type="SMART" id="SM00851">
    <property type="entry name" value="MGS"/>
    <property type="match status" value="1"/>
</dbReference>
<feature type="binding site" evidence="16">
    <location>
        <position position="300"/>
    </location>
    <ligand>
        <name>Mn(2+)</name>
        <dbReference type="ChEBI" id="CHEBI:29035"/>
        <label>2</label>
    </ligand>
</feature>
<evidence type="ECO:0000256" key="15">
    <source>
        <dbReference type="ARBA" id="ARBA00048816"/>
    </source>
</evidence>
<evidence type="ECO:0000256" key="5">
    <source>
        <dbReference type="ARBA" id="ARBA00022598"/>
    </source>
</evidence>
<comment type="cofactor">
    <cofactor evidence="1">
        <name>Mn(2+)</name>
        <dbReference type="ChEBI" id="CHEBI:29035"/>
    </cofactor>
</comment>
<feature type="binding site" evidence="16">
    <location>
        <position position="785"/>
    </location>
    <ligand>
        <name>ATP</name>
        <dbReference type="ChEBI" id="CHEBI:30616"/>
        <label>2</label>
    </ligand>
</feature>
<protein>
    <recommendedName>
        <fullName evidence="16">Carbamoyl phosphate synthase large chain</fullName>
        <ecNumber evidence="16">6.3.4.16</ecNumber>
        <ecNumber evidence="16">6.3.5.5</ecNumber>
    </recommendedName>
    <alternativeName>
        <fullName evidence="16">Carbamoyl phosphate synthetase ammonia chain</fullName>
    </alternativeName>
</protein>
<feature type="binding site" evidence="16">
    <location>
        <position position="210"/>
    </location>
    <ligand>
        <name>ATP</name>
        <dbReference type="ChEBI" id="CHEBI:30616"/>
        <label>1</label>
    </ligand>
</feature>
<organism evidence="17 18">
    <name type="scientific">Clostridium aceticum</name>
    <dbReference type="NCBI Taxonomy" id="84022"/>
    <lineage>
        <taxon>Bacteria</taxon>
        <taxon>Bacillati</taxon>
        <taxon>Bacillota</taxon>
        <taxon>Clostridia</taxon>
        <taxon>Eubacteriales</taxon>
        <taxon>Clostridiaceae</taxon>
        <taxon>Clostridium</taxon>
    </lineage>
</organism>
<feature type="binding site" evidence="16">
    <location>
        <position position="751"/>
    </location>
    <ligand>
        <name>ATP</name>
        <dbReference type="ChEBI" id="CHEBI:30616"/>
        <label>2</label>
    </ligand>
</feature>
<dbReference type="NCBIfam" id="NF009455">
    <property type="entry name" value="PRK12815.1"/>
    <property type="match status" value="1"/>
</dbReference>
<keyword evidence="4 16" id="KW-0055">Arginine biosynthesis</keyword>
<feature type="binding site" evidence="16">
    <location>
        <position position="712"/>
    </location>
    <ligand>
        <name>ATP</name>
        <dbReference type="ChEBI" id="CHEBI:30616"/>
        <label>2</label>
    </ligand>
</feature>
<keyword evidence="5 16" id="KW-0436">Ligase</keyword>
<evidence type="ECO:0000313" key="17">
    <source>
        <dbReference type="EMBL" id="AKL94175.1"/>
    </source>
</evidence>
<dbReference type="UniPathway" id="UPA00070">
    <property type="reaction ID" value="UER00115"/>
</dbReference>
<dbReference type="NCBIfam" id="TIGR01369">
    <property type="entry name" value="CPSaseII_lrg"/>
    <property type="match status" value="1"/>
</dbReference>
<dbReference type="InterPro" id="IPR005480">
    <property type="entry name" value="CPSase_lsu_oligo"/>
</dbReference>
<dbReference type="PANTHER" id="PTHR11405">
    <property type="entry name" value="CARBAMOYLTRANSFERASE FAMILY MEMBER"/>
    <property type="match status" value="1"/>
</dbReference>
<feature type="binding site" evidence="16">
    <location>
        <position position="825"/>
    </location>
    <ligand>
        <name>Mn(2+)</name>
        <dbReference type="ChEBI" id="CHEBI:29035"/>
        <label>3</label>
    </ligand>
</feature>
<feature type="binding site" evidence="16">
    <location>
        <position position="176"/>
    </location>
    <ligand>
        <name>ATP</name>
        <dbReference type="ChEBI" id="CHEBI:30616"/>
        <label>1</label>
    </ligand>
</feature>
<feature type="binding site" evidence="16">
    <location>
        <position position="837"/>
    </location>
    <ligand>
        <name>Mn(2+)</name>
        <dbReference type="ChEBI" id="CHEBI:29035"/>
        <label>4</label>
    </ligand>
</feature>
<dbReference type="SUPFAM" id="SSF56059">
    <property type="entry name" value="Glutathione synthetase ATP-binding domain-like"/>
    <property type="match status" value="2"/>
</dbReference>
<feature type="binding site" evidence="16">
    <location>
        <position position="825"/>
    </location>
    <ligand>
        <name>ATP</name>
        <dbReference type="ChEBI" id="CHEBI:30616"/>
        <label>2</label>
    </ligand>
</feature>
<dbReference type="STRING" id="84022.CACET_c06650"/>
<dbReference type="FunFam" id="3.40.50.20:FF:000002">
    <property type="entry name" value="Carbamoyl-phosphate synthase large chain"/>
    <property type="match status" value="1"/>
</dbReference>
<dbReference type="HAMAP" id="MF_01210_B">
    <property type="entry name" value="CPSase_L_chain_B"/>
    <property type="match status" value="1"/>
</dbReference>
<keyword evidence="10 16" id="KW-0067">ATP-binding</keyword>
<dbReference type="PRINTS" id="PR00098">
    <property type="entry name" value="CPSASE"/>
</dbReference>
<keyword evidence="13" id="KW-0464">Manganese</keyword>
<keyword evidence="9 16" id="KW-0547">Nucleotide-binding</keyword>
<feature type="region of interest" description="Oligomerization domain" evidence="16">
    <location>
        <begin position="402"/>
        <end position="551"/>
    </location>
</feature>
<dbReference type="Pfam" id="PF02786">
    <property type="entry name" value="CPSase_L_D2"/>
    <property type="match status" value="2"/>
</dbReference>
<dbReference type="SUPFAM" id="SSF48108">
    <property type="entry name" value="Carbamoyl phosphate synthetase, large subunit connection domain"/>
    <property type="match status" value="1"/>
</dbReference>
<feature type="binding site" evidence="16">
    <location>
        <position position="284"/>
    </location>
    <ligand>
        <name>ATP</name>
        <dbReference type="ChEBI" id="CHEBI:30616"/>
        <label>1</label>
    </ligand>
</feature>
<dbReference type="EC" id="6.3.4.16" evidence="16"/>
<dbReference type="GO" id="GO:0005737">
    <property type="term" value="C:cytoplasm"/>
    <property type="evidence" value="ECO:0007669"/>
    <property type="project" value="TreeGrafter"/>
</dbReference>
<dbReference type="GO" id="GO:0005524">
    <property type="term" value="F:ATP binding"/>
    <property type="evidence" value="ECO:0007669"/>
    <property type="project" value="UniProtKB-UniRule"/>
</dbReference>
<dbReference type="SMART" id="SM01096">
    <property type="entry name" value="CPSase_L_D3"/>
    <property type="match status" value="1"/>
</dbReference>
<feature type="binding site" evidence="16">
    <location>
        <position position="300"/>
    </location>
    <ligand>
        <name>Mg(2+)</name>
        <dbReference type="ChEBI" id="CHEBI:18420"/>
        <label>2</label>
    </ligand>
</feature>
<dbReference type="Gene3D" id="3.30.470.20">
    <property type="entry name" value="ATP-grasp fold, B domain"/>
    <property type="match status" value="2"/>
</dbReference>
<comment type="domain">
    <text evidence="16">The large subunit is composed of 2 ATP-grasp domains that are involved in binding the 2 ATP molecules needed for carbamoyl phosphate synthesis. The N-terminal ATP-grasp domain (referred to as the carboxyphosphate synthetic component) catalyzes the ATP-dependent phosphorylation of hydrogencarbonate to carboxyphosphate and the subsequent nucleophilic attack by ammonia to form a carbamate intermediate. The C-terminal ATP-grasp domain (referred to as the carbamoyl phosphate synthetic component) then catalyzes the phosphorylation of carbamate with the second ATP to form the end product carbamoyl phosphate. The reactive and unstable enzyme intermediates are sequentially channeled from one active site to the next through the interior of the protein over a distance of at least 96 A.</text>
</comment>
<evidence type="ECO:0000313" key="18">
    <source>
        <dbReference type="Proteomes" id="UP000035704"/>
    </source>
</evidence>
<proteinExistence type="inferred from homology"/>
<feature type="binding site" evidence="16">
    <location>
        <position position="784"/>
    </location>
    <ligand>
        <name>ATP</name>
        <dbReference type="ChEBI" id="CHEBI:30616"/>
        <label>2</label>
    </ligand>
</feature>
<comment type="catalytic activity">
    <reaction evidence="15 16">
        <text>hydrogencarbonate + L-glutamine + 2 ATP + H2O = carbamoyl phosphate + L-glutamate + 2 ADP + phosphate + 2 H(+)</text>
        <dbReference type="Rhea" id="RHEA:18633"/>
        <dbReference type="ChEBI" id="CHEBI:15377"/>
        <dbReference type="ChEBI" id="CHEBI:15378"/>
        <dbReference type="ChEBI" id="CHEBI:17544"/>
        <dbReference type="ChEBI" id="CHEBI:29985"/>
        <dbReference type="ChEBI" id="CHEBI:30616"/>
        <dbReference type="ChEBI" id="CHEBI:43474"/>
        <dbReference type="ChEBI" id="CHEBI:58228"/>
        <dbReference type="ChEBI" id="CHEBI:58359"/>
        <dbReference type="ChEBI" id="CHEBI:456216"/>
        <dbReference type="EC" id="6.3.5.5"/>
    </reaction>
</comment>
<feature type="binding site" evidence="16">
    <location>
        <position position="241"/>
    </location>
    <ligand>
        <name>ATP</name>
        <dbReference type="ChEBI" id="CHEBI:30616"/>
        <label>1</label>
    </ligand>
</feature>
<dbReference type="PROSITE" id="PS00866">
    <property type="entry name" value="CPSASE_1"/>
    <property type="match status" value="1"/>
</dbReference>
<dbReference type="GO" id="GO:0006541">
    <property type="term" value="P:glutamine metabolic process"/>
    <property type="evidence" value="ECO:0007669"/>
    <property type="project" value="TreeGrafter"/>
</dbReference>
<feature type="binding site" evidence="16">
    <location>
        <position position="298"/>
    </location>
    <ligand>
        <name>Mg(2+)</name>
        <dbReference type="ChEBI" id="CHEBI:18420"/>
        <label>2</label>
    </ligand>
</feature>
<feature type="binding site" evidence="16">
    <location>
        <position position="284"/>
    </location>
    <ligand>
        <name>Mg(2+)</name>
        <dbReference type="ChEBI" id="CHEBI:18420"/>
        <label>1</label>
    </ligand>
</feature>
<feature type="binding site" evidence="16">
    <location>
        <position position="757"/>
    </location>
    <ligand>
        <name>ATP</name>
        <dbReference type="ChEBI" id="CHEBI:30616"/>
        <label>2</label>
    </ligand>
</feature>
<dbReference type="GO" id="GO:0046872">
    <property type="term" value="F:metal ion binding"/>
    <property type="evidence" value="ECO:0007669"/>
    <property type="project" value="UniProtKB-KW"/>
</dbReference>
<evidence type="ECO:0000256" key="8">
    <source>
        <dbReference type="ARBA" id="ARBA00022737"/>
    </source>
</evidence>
<comment type="pathway">
    <text evidence="2 16">Amino-acid biosynthesis; L-arginine biosynthesis; carbamoyl phosphate from bicarbonate: step 1/1.</text>
</comment>
<sequence length="1064" mass="117805">MTKHKNISKVMVIGSGPIIIGQAAEFDYAGTQACKSLKEEGIEVVLVNSNPATIMTDENIADIVYIEPLNVKALERIIDQERPDGILPTLGGQTGLNLAVELYEKGVLYKYNVKLLGTSIEAIRRAEDRKLFKETMEKLGQPIPASTIAKNIEEVLAFGEAVGYPLIIRPAYTLGGTGGGIANNQEELLEIGTKGLRLSMVGQVLIERSVANWKEIEYEVIRDKNDNCITVCNMENFDPVGIHTGDSIVVAPSQTLRNEEYQLLRTASIDIIRELKIEGGCNIQFALNPDSTEYVVIEVNPRVSRSSALASKATGYAIAKIAAKIAVGLTLDEIKNPVTGKTTACFEPALDYVVVKIPQWPFDKFHTANRQLGTQMKATGEVMAIDRTFEGALLKAIRSLEGSYKKLFYVGIEELLTPNSVKKDFSEKLHIPNDQRLFTIFHAFRNGYTVEEIYELTKIDVWFLTKIQNIIDMEKTLKKVGMDDETIKAAKQMGMSDAHIAKILEMTEDAIMEYRKGRGLIPVYKLVDTCAGEFESSTPYYYSTYEEECEAIINDKKKVMVLGSGPIRIGQGIEFDYCCVHGAWALRDLGLETIIVNNNPETVSTDFDTSDKLYFEPLTTEDILHIAQKEGIEGVVVQFGGQTAINLVEPLYKKGIKIIGTNPEAIDIAEDREKFSYLLQKLNIPQAEGSTAKSLEEALSIAENLGFPLMVRPSYVIGGQSMKIVRSREEMVNYVTMIKGIEKELAIFIDQYIEGKEVEIDGISDGEEIFIPAIMEHIEKAGVHSGDSMSVYPAQNLSDKVIKDIVDYTMAIAKALKVKGLINIQYVVKDEKVLVLEANPRASRTIPIVSKVTKVPMVALAVEMMMGKTLKELGYPSGVGENPPYVVVKAPVFCLEKLANVDISLGPEMKSTGEVMGIGKTYEEAILKAFEATGMNLAMEGCVLLSIADRDKEESLPLVGKLAAMGFGIFATESTAVFYEENHIPVTKVLKSYEELMQSFKSDNIVMTINTPTEGTDMEGEGFKLRRRSIEQNIPSFTSLDTAQQFIDALAYYKKYLYGVIRIV</sequence>
<dbReference type="FunFam" id="1.10.1030.10:FF:000002">
    <property type="entry name" value="Carbamoyl-phosphate synthase large chain"/>
    <property type="match status" value="1"/>
</dbReference>
<dbReference type="AlphaFoldDB" id="A0A0D8IES9"/>
<keyword evidence="11" id="KW-0460">Magnesium</keyword>
<dbReference type="NCBIfam" id="NF003671">
    <property type="entry name" value="PRK05294.1"/>
    <property type="match status" value="1"/>
</dbReference>
<dbReference type="InterPro" id="IPR016185">
    <property type="entry name" value="PreATP-grasp_dom_sf"/>
</dbReference>
<feature type="binding site" evidence="16">
    <location>
        <position position="837"/>
    </location>
    <ligand>
        <name>Mg(2+)</name>
        <dbReference type="ChEBI" id="CHEBI:18420"/>
        <label>3</label>
    </ligand>
</feature>
<feature type="binding site" evidence="16">
    <location>
        <position position="129"/>
    </location>
    <ligand>
        <name>ATP</name>
        <dbReference type="ChEBI" id="CHEBI:30616"/>
        <label>1</label>
    </ligand>
</feature>
<dbReference type="GO" id="GO:0006526">
    <property type="term" value="P:L-arginine biosynthetic process"/>
    <property type="evidence" value="ECO:0007669"/>
    <property type="project" value="UniProtKB-UniRule"/>
</dbReference>
<dbReference type="PANTHER" id="PTHR11405:SF53">
    <property type="entry name" value="CARBAMOYL-PHOSPHATE SYNTHASE [AMMONIA], MITOCHONDRIAL"/>
    <property type="match status" value="1"/>
</dbReference>
<dbReference type="Pfam" id="PF02787">
    <property type="entry name" value="CPSase_L_D3"/>
    <property type="match status" value="1"/>
</dbReference>
<gene>
    <name evidence="17" type="primary">carB1</name>
    <name evidence="16" type="synonym">carB</name>
    <name evidence="17" type="ORF">CACET_c06650</name>
</gene>
<comment type="pathway">
    <text evidence="16">Pyrimidine metabolism; UMP biosynthesis via de novo pathway; (S)-dihydroorotate from bicarbonate: step 1/3.</text>
</comment>
<name>A0A0D8IES9_9CLOT</name>
<keyword evidence="6 16" id="KW-0028">Amino-acid biosynthesis</keyword>
<keyword evidence="12 16" id="KW-0665">Pyrimidine biosynthesis</keyword>
<feature type="region of interest" description="Carboxyphosphate synthetic domain" evidence="16">
    <location>
        <begin position="1"/>
        <end position="401"/>
    </location>
</feature>
<dbReference type="Pfam" id="PF02142">
    <property type="entry name" value="MGS"/>
    <property type="match status" value="1"/>
</dbReference>
<comment type="subunit">
    <text evidence="16">Composed of two chains; the small (or glutamine) chain promotes the hydrolysis of glutamine to ammonia, which is used by the large (or ammonia) chain to synthesize carbamoyl phosphate. Tetramer of heterodimers (alpha,beta)4.</text>
</comment>
<evidence type="ECO:0000256" key="4">
    <source>
        <dbReference type="ARBA" id="ARBA00022571"/>
    </source>
</evidence>
<evidence type="ECO:0000256" key="1">
    <source>
        <dbReference type="ARBA" id="ARBA00001936"/>
    </source>
</evidence>
<dbReference type="Pfam" id="PF25596">
    <property type="entry name" value="CPSase_L_D1"/>
    <property type="match status" value="2"/>
</dbReference>
<feature type="binding site" evidence="16">
    <location>
        <position position="298"/>
    </location>
    <ligand>
        <name>ATP</name>
        <dbReference type="ChEBI" id="CHEBI:30616"/>
        <label>1</label>
    </ligand>
</feature>
<feature type="binding site" evidence="16">
    <location>
        <position position="169"/>
    </location>
    <ligand>
        <name>ATP</name>
        <dbReference type="ChEBI" id="CHEBI:30616"/>
        <label>1</label>
    </ligand>
</feature>
<evidence type="ECO:0000256" key="9">
    <source>
        <dbReference type="ARBA" id="ARBA00022741"/>
    </source>
</evidence>
<feature type="binding site" evidence="16">
    <location>
        <position position="839"/>
    </location>
    <ligand>
        <name>Mn(2+)</name>
        <dbReference type="ChEBI" id="CHEBI:29035"/>
        <label>4</label>
    </ligand>
</feature>